<dbReference type="EMBL" id="MK500327">
    <property type="protein sequence ID" value="QBK85545.1"/>
    <property type="molecule type" value="Genomic_DNA"/>
</dbReference>
<sequence>MAEQAASRSLQKASFLGMVSVGDLSYADFSIRHLVDVIEGIFLDADRNRINEVELYLGNDHLATYKLPSNSNEIKFFSGPFYLGCFCSMIIRVLCRGKGAEHAKVWVLSHERPDKRSDADHKIGSFTIPKENSVSGTEIVYKYKDGQIDCTYEPPDENTFYPVYSYSFFGGKHFYYFKIPYGHHDLTQIKIRGCKHKCSDNSGFKIQLHANELIVQKWVSYSPGKDITSIFTDEEDNKYPLWVWRCPFSEFRIVLKCREKLKEPGVELTLKKAPQQEKFDGKEPLPKMEYFRLKSGKVLVYANGSIGFGTFGQNWEKK</sequence>
<proteinExistence type="predicted"/>
<gene>
    <name evidence="1" type="ORF">LCMAC101_01320</name>
</gene>
<name>A0A481YS29_9VIRU</name>
<protein>
    <submittedName>
        <fullName evidence="1">Uncharacterized protein</fullName>
    </submittedName>
</protein>
<accession>A0A481YS29</accession>
<organism evidence="1">
    <name type="scientific">Marseillevirus LCMAC101</name>
    <dbReference type="NCBI Taxonomy" id="2506602"/>
    <lineage>
        <taxon>Viruses</taxon>
        <taxon>Varidnaviria</taxon>
        <taxon>Bamfordvirae</taxon>
        <taxon>Nucleocytoviricota</taxon>
        <taxon>Megaviricetes</taxon>
        <taxon>Pimascovirales</taxon>
        <taxon>Pimascovirales incertae sedis</taxon>
        <taxon>Marseilleviridae</taxon>
    </lineage>
</organism>
<reference evidence="1" key="1">
    <citation type="journal article" date="2019" name="MBio">
        <title>Virus Genomes from Deep Sea Sediments Expand the Ocean Megavirome and Support Independent Origins of Viral Gigantism.</title>
        <authorList>
            <person name="Backstrom D."/>
            <person name="Yutin N."/>
            <person name="Jorgensen S.L."/>
            <person name="Dharamshi J."/>
            <person name="Homa F."/>
            <person name="Zaremba-Niedwiedzka K."/>
            <person name="Spang A."/>
            <person name="Wolf Y.I."/>
            <person name="Koonin E.V."/>
            <person name="Ettema T.J."/>
        </authorList>
    </citation>
    <scope>NUCLEOTIDE SEQUENCE</scope>
</reference>
<evidence type="ECO:0000313" key="1">
    <source>
        <dbReference type="EMBL" id="QBK85545.1"/>
    </source>
</evidence>